<evidence type="ECO:0000256" key="4">
    <source>
        <dbReference type="ARBA" id="ARBA00023136"/>
    </source>
</evidence>
<dbReference type="GO" id="GO:0016020">
    <property type="term" value="C:membrane"/>
    <property type="evidence" value="ECO:0007669"/>
    <property type="project" value="UniProtKB-SubCell"/>
</dbReference>
<gene>
    <name evidence="6" type="ORF">APLA_LOCUS15410</name>
</gene>
<evidence type="ECO:0008006" key="8">
    <source>
        <dbReference type="Google" id="ProtNLM"/>
    </source>
</evidence>
<organism evidence="6 7">
    <name type="scientific">Arctia plantaginis</name>
    <name type="common">Wood tiger moth</name>
    <name type="synonym">Phalaena plantaginis</name>
    <dbReference type="NCBI Taxonomy" id="874455"/>
    <lineage>
        <taxon>Eukaryota</taxon>
        <taxon>Metazoa</taxon>
        <taxon>Ecdysozoa</taxon>
        <taxon>Arthropoda</taxon>
        <taxon>Hexapoda</taxon>
        <taxon>Insecta</taxon>
        <taxon>Pterygota</taxon>
        <taxon>Neoptera</taxon>
        <taxon>Endopterygota</taxon>
        <taxon>Lepidoptera</taxon>
        <taxon>Glossata</taxon>
        <taxon>Ditrysia</taxon>
        <taxon>Noctuoidea</taxon>
        <taxon>Erebidae</taxon>
        <taxon>Arctiinae</taxon>
        <taxon>Arctia</taxon>
    </lineage>
</organism>
<name>A0A8S1BD78_ARCPL</name>
<comment type="caution">
    <text evidence="6">The sequence shown here is derived from an EMBL/GenBank/DDBJ whole genome shotgun (WGS) entry which is preliminary data.</text>
</comment>
<evidence type="ECO:0000256" key="1">
    <source>
        <dbReference type="ARBA" id="ARBA00004141"/>
    </source>
</evidence>
<evidence type="ECO:0000313" key="7">
    <source>
        <dbReference type="Proteomes" id="UP000494256"/>
    </source>
</evidence>
<dbReference type="InterPro" id="IPR005178">
    <property type="entry name" value="Ostalpha/TMEM184C"/>
</dbReference>
<feature type="transmembrane region" description="Helical" evidence="5">
    <location>
        <begin position="124"/>
        <end position="142"/>
    </location>
</feature>
<dbReference type="AlphaFoldDB" id="A0A8S1BD78"/>
<reference evidence="6 7" key="1">
    <citation type="submission" date="2020-04" db="EMBL/GenBank/DDBJ databases">
        <authorList>
            <person name="Wallbank WR R."/>
            <person name="Pardo Diaz C."/>
            <person name="Kozak K."/>
            <person name="Martin S."/>
            <person name="Jiggins C."/>
            <person name="Moest M."/>
            <person name="Warren A I."/>
            <person name="Byers J.R.P. K."/>
            <person name="Montejo-Kovacevich G."/>
            <person name="Yen C E."/>
        </authorList>
    </citation>
    <scope>NUCLEOTIDE SEQUENCE [LARGE SCALE GENOMIC DNA]</scope>
</reference>
<dbReference type="SMART" id="SM01417">
    <property type="entry name" value="Solute_trans_a"/>
    <property type="match status" value="1"/>
</dbReference>
<dbReference type="EMBL" id="CADEBD010000443">
    <property type="protein sequence ID" value="CAB3255792.1"/>
    <property type="molecule type" value="Genomic_DNA"/>
</dbReference>
<feature type="transmembrane region" description="Helical" evidence="5">
    <location>
        <begin position="186"/>
        <end position="210"/>
    </location>
</feature>
<protein>
    <recommendedName>
        <fullName evidence="8">Organic solute transporter alpha-like protein</fullName>
    </recommendedName>
</protein>
<keyword evidence="3 5" id="KW-1133">Transmembrane helix</keyword>
<dbReference type="Pfam" id="PF03619">
    <property type="entry name" value="Solute_trans_a"/>
    <property type="match status" value="1"/>
</dbReference>
<feature type="transmembrane region" description="Helical" evidence="5">
    <location>
        <begin position="90"/>
        <end position="112"/>
    </location>
</feature>
<comment type="subcellular location">
    <subcellularLocation>
        <location evidence="1">Membrane</location>
        <topology evidence="1">Multi-pass membrane protein</topology>
    </subcellularLocation>
</comment>
<sequence length="366" mass="41171">MDLYSEASSGTRSLTPRHISADKVLPEINNAINSTLLCHKYSNNPEFASYYSALYPYAWVLWGCGLPLLIVIWILYAISLRSAMRHWRDFVSYIAVILSVYPIVATGAFITIVLPRFRIPAEAISQQIVTVALFNFFRLLIAECGGMDEIIRRTSGLHLETRVLPCCCWPCCFIPRPMITKKSLMGLHYLVLQMPVIQAILYVIILAIWAEDFNLYSRNFLYFQPFVAASILPGIWGIVMCVRTSTLLGLNPKARFLSIQLALIIVKLQVGISKSLADLIHGPCLVNLHPVVFVSLVQNCIMVVEMCLVSIWAWRLYSVPPEKVLKNVATGKSISTVDDNLRAIEVETVKEGIDNKTFNNNVNIDD</sequence>
<proteinExistence type="predicted"/>
<feature type="transmembrane region" description="Helical" evidence="5">
    <location>
        <begin position="254"/>
        <end position="272"/>
    </location>
</feature>
<dbReference type="PANTHER" id="PTHR23423">
    <property type="entry name" value="ORGANIC SOLUTE TRANSPORTER-RELATED"/>
    <property type="match status" value="1"/>
</dbReference>
<accession>A0A8S1BD78</accession>
<feature type="transmembrane region" description="Helical" evidence="5">
    <location>
        <begin position="292"/>
        <end position="314"/>
    </location>
</feature>
<evidence type="ECO:0000313" key="6">
    <source>
        <dbReference type="EMBL" id="CAB3255792.1"/>
    </source>
</evidence>
<feature type="transmembrane region" description="Helical" evidence="5">
    <location>
        <begin position="57"/>
        <end position="78"/>
    </location>
</feature>
<evidence type="ECO:0000256" key="3">
    <source>
        <dbReference type="ARBA" id="ARBA00022989"/>
    </source>
</evidence>
<evidence type="ECO:0000256" key="5">
    <source>
        <dbReference type="SAM" id="Phobius"/>
    </source>
</evidence>
<evidence type="ECO:0000256" key="2">
    <source>
        <dbReference type="ARBA" id="ARBA00022692"/>
    </source>
</evidence>
<feature type="transmembrane region" description="Helical" evidence="5">
    <location>
        <begin position="222"/>
        <end position="242"/>
    </location>
</feature>
<keyword evidence="4 5" id="KW-0472">Membrane</keyword>
<keyword evidence="2 5" id="KW-0812">Transmembrane</keyword>
<dbReference type="Proteomes" id="UP000494256">
    <property type="component" value="Unassembled WGS sequence"/>
</dbReference>
<dbReference type="OrthoDB" id="2783063at2759"/>